<keyword evidence="3" id="KW-1185">Reference proteome</keyword>
<dbReference type="AlphaFoldDB" id="A0A5M6IU62"/>
<dbReference type="Pfam" id="PF13560">
    <property type="entry name" value="HTH_31"/>
    <property type="match status" value="1"/>
</dbReference>
<gene>
    <name evidence="2" type="ORF">F1189_12300</name>
</gene>
<sequence>MATGEMDGQGLREARIRSGLPVREWARRLGVGKSSIGRWETGQLPVPRKIALAVVGLQAELAAARNAEGGRV</sequence>
<dbReference type="SUPFAM" id="SSF47413">
    <property type="entry name" value="lambda repressor-like DNA-binding domains"/>
    <property type="match status" value="1"/>
</dbReference>
<reference evidence="2 3" key="1">
    <citation type="submission" date="2019-09" db="EMBL/GenBank/DDBJ databases">
        <title>Genome sequence of Rhodovastum atsumiense, a diverse member of the Acetobacteraceae family of non-sulfur purple photosynthetic bacteria.</title>
        <authorList>
            <person name="Meyer T."/>
            <person name="Kyndt J."/>
        </authorList>
    </citation>
    <scope>NUCLEOTIDE SEQUENCE [LARGE SCALE GENOMIC DNA]</scope>
    <source>
        <strain evidence="2 3">DSM 21279</strain>
    </source>
</reference>
<dbReference type="InterPro" id="IPR001387">
    <property type="entry name" value="Cro/C1-type_HTH"/>
</dbReference>
<dbReference type="EMBL" id="VWPK01000017">
    <property type="protein sequence ID" value="KAA5611814.1"/>
    <property type="molecule type" value="Genomic_DNA"/>
</dbReference>
<comment type="caution">
    <text evidence="2">The sequence shown here is derived from an EMBL/GenBank/DDBJ whole genome shotgun (WGS) entry which is preliminary data.</text>
</comment>
<dbReference type="GO" id="GO:0003677">
    <property type="term" value="F:DNA binding"/>
    <property type="evidence" value="ECO:0007669"/>
    <property type="project" value="InterPro"/>
</dbReference>
<name>A0A5M6IU62_9PROT</name>
<evidence type="ECO:0000259" key="1">
    <source>
        <dbReference type="PROSITE" id="PS50943"/>
    </source>
</evidence>
<proteinExistence type="predicted"/>
<dbReference type="InterPro" id="IPR010982">
    <property type="entry name" value="Lambda_DNA-bd_dom_sf"/>
</dbReference>
<dbReference type="OrthoDB" id="7206663at2"/>
<dbReference type="Proteomes" id="UP000325255">
    <property type="component" value="Unassembled WGS sequence"/>
</dbReference>
<evidence type="ECO:0000313" key="3">
    <source>
        <dbReference type="Proteomes" id="UP000325255"/>
    </source>
</evidence>
<accession>A0A5M6IU62</accession>
<protein>
    <submittedName>
        <fullName evidence="2">Helix-turn-helix domain-containing protein</fullName>
    </submittedName>
</protein>
<feature type="domain" description="HTH cro/C1-type" evidence="1">
    <location>
        <begin position="11"/>
        <end position="43"/>
    </location>
</feature>
<dbReference type="Gene3D" id="1.10.260.40">
    <property type="entry name" value="lambda repressor-like DNA-binding domains"/>
    <property type="match status" value="1"/>
</dbReference>
<dbReference type="RefSeq" id="WP_150041048.1">
    <property type="nucleotide sequence ID" value="NZ_OW485605.1"/>
</dbReference>
<dbReference type="CDD" id="cd00093">
    <property type="entry name" value="HTH_XRE"/>
    <property type="match status" value="1"/>
</dbReference>
<organism evidence="2 3">
    <name type="scientific">Rhodovastum atsumiense</name>
    <dbReference type="NCBI Taxonomy" id="504468"/>
    <lineage>
        <taxon>Bacteria</taxon>
        <taxon>Pseudomonadati</taxon>
        <taxon>Pseudomonadota</taxon>
        <taxon>Alphaproteobacteria</taxon>
        <taxon>Acetobacterales</taxon>
        <taxon>Acetobacteraceae</taxon>
        <taxon>Rhodovastum</taxon>
    </lineage>
</organism>
<evidence type="ECO:0000313" key="2">
    <source>
        <dbReference type="EMBL" id="KAA5611814.1"/>
    </source>
</evidence>
<dbReference type="PROSITE" id="PS50943">
    <property type="entry name" value="HTH_CROC1"/>
    <property type="match status" value="1"/>
</dbReference>